<evidence type="ECO:0000313" key="2">
    <source>
        <dbReference type="Proteomes" id="UP000000268"/>
    </source>
</evidence>
<geneLocation type="plasmid" evidence="1 2">
    <name>pREB2</name>
</geneLocation>
<reference evidence="1 2" key="1">
    <citation type="journal article" date="2008" name="Proc. Natl. Acad. Sci. U.S.A.">
        <title>Niche adaptation and genome expansion in the chlorophyll d-producing cyanobacterium Acaryochloris marina.</title>
        <authorList>
            <person name="Swingley W.D."/>
            <person name="Chen M."/>
            <person name="Cheung P.C."/>
            <person name="Conrad A.L."/>
            <person name="Dejesa L.C."/>
            <person name="Hao J."/>
            <person name="Honchak B.M."/>
            <person name="Karbach L.E."/>
            <person name="Kurdoglu A."/>
            <person name="Lahiri S."/>
            <person name="Mastrian S.D."/>
            <person name="Miyashita H."/>
            <person name="Page L."/>
            <person name="Ramakrishna P."/>
            <person name="Satoh S."/>
            <person name="Sattley W.M."/>
            <person name="Shimada Y."/>
            <person name="Taylor H.L."/>
            <person name="Tomo T."/>
            <person name="Tsuchiya T."/>
            <person name="Wang Z.T."/>
            <person name="Raymond J."/>
            <person name="Mimuro M."/>
            <person name="Blankenship R.E."/>
            <person name="Touchman J.W."/>
        </authorList>
    </citation>
    <scope>NUCLEOTIDE SEQUENCE [LARGE SCALE GENOMIC DNA]</scope>
    <source>
        <strain evidence="2">MBIC 11017</strain>
        <plasmid evidence="2">Plasmid pREB2</plasmid>
    </source>
</reference>
<organism evidence="1 2">
    <name type="scientific">Acaryochloris marina (strain MBIC 11017)</name>
    <dbReference type="NCBI Taxonomy" id="329726"/>
    <lineage>
        <taxon>Bacteria</taxon>
        <taxon>Bacillati</taxon>
        <taxon>Cyanobacteriota</taxon>
        <taxon>Cyanophyceae</taxon>
        <taxon>Acaryochloridales</taxon>
        <taxon>Acaryochloridaceae</taxon>
        <taxon>Acaryochloris</taxon>
    </lineage>
</organism>
<dbReference type="AlphaFoldDB" id="A8ZLZ9"/>
<gene>
    <name evidence="1" type="ordered locus">AM1_B0042</name>
</gene>
<accession>A8ZLZ9</accession>
<dbReference type="HOGENOM" id="CLU_3245617_0_0_3"/>
<name>A8ZLZ9_ACAM1</name>
<dbReference type="Proteomes" id="UP000000268">
    <property type="component" value="Plasmid pREB2"/>
</dbReference>
<proteinExistence type="predicted"/>
<keyword evidence="1" id="KW-0614">Plasmid</keyword>
<keyword evidence="2" id="KW-1185">Reference proteome</keyword>
<dbReference type="EMBL" id="CP000839">
    <property type="protein sequence ID" value="ABW31768.1"/>
    <property type="molecule type" value="Genomic_DNA"/>
</dbReference>
<dbReference type="KEGG" id="amr:AM1_B0042"/>
<protein>
    <submittedName>
        <fullName evidence="1">Uncharacterized protein</fullName>
    </submittedName>
</protein>
<sequence>MKQESPAISEGLEGERQVSWKFTQGFIVCEDHGLFTDGDGFL</sequence>
<evidence type="ECO:0000313" key="1">
    <source>
        <dbReference type="EMBL" id="ABW31768.1"/>
    </source>
</evidence>